<dbReference type="EMBL" id="CP143787">
    <property type="protein sequence ID" value="WVN88301.1"/>
    <property type="molecule type" value="Genomic_DNA"/>
</dbReference>
<reference evidence="2" key="1">
    <citation type="submission" date="2016-06" db="EMBL/GenBank/DDBJ databases">
        <authorList>
            <person name="Cuomo C."/>
            <person name="Litvintseva A."/>
            <person name="Heitman J."/>
            <person name="Chen Y."/>
            <person name="Sun S."/>
            <person name="Springer D."/>
            <person name="Dromer F."/>
            <person name="Young S."/>
            <person name="Zeng Q."/>
            <person name="Chapman S."/>
            <person name="Gujja S."/>
            <person name="Saif S."/>
            <person name="Birren B."/>
        </authorList>
    </citation>
    <scope>NUCLEOTIDE SEQUENCE</scope>
    <source>
        <strain evidence="2">CBS 7841</strain>
    </source>
</reference>
<feature type="transmembrane region" description="Helical" evidence="1">
    <location>
        <begin position="94"/>
        <end position="112"/>
    </location>
</feature>
<sequence>MVVAAPVLEKSDPRSTERVYPYHLPLSEEWSEYSDWYGQTAMTSAAAGMFIKQPLWVKRLSIALTPCSIVWGAFALAVFGFVNSQPLRQGKESSSPLLVLGMALAGVAGSVLPKMMLAPVPRQAAVL</sequence>
<keyword evidence="1" id="KW-1133">Transmembrane helix</keyword>
<keyword evidence="3" id="KW-1185">Reference proteome</keyword>
<dbReference type="Proteomes" id="UP000094043">
    <property type="component" value="Chromosome 4"/>
</dbReference>
<dbReference type="KEGG" id="cdep:91087717"/>
<reference evidence="2" key="3">
    <citation type="submission" date="2024-01" db="EMBL/GenBank/DDBJ databases">
        <authorList>
            <person name="Coelho M.A."/>
            <person name="David-Palma M."/>
            <person name="Shea T."/>
            <person name="Sun S."/>
            <person name="Cuomo C.A."/>
            <person name="Heitman J."/>
        </authorList>
    </citation>
    <scope>NUCLEOTIDE SEQUENCE</scope>
    <source>
        <strain evidence="2">CBS 7841</strain>
    </source>
</reference>
<organism evidence="2 3">
    <name type="scientific">Cryptococcus depauperatus CBS 7841</name>
    <dbReference type="NCBI Taxonomy" id="1295531"/>
    <lineage>
        <taxon>Eukaryota</taxon>
        <taxon>Fungi</taxon>
        <taxon>Dikarya</taxon>
        <taxon>Basidiomycota</taxon>
        <taxon>Agaricomycotina</taxon>
        <taxon>Tremellomycetes</taxon>
        <taxon>Tremellales</taxon>
        <taxon>Cryptococcaceae</taxon>
        <taxon>Cryptococcus</taxon>
    </lineage>
</organism>
<keyword evidence="1" id="KW-0812">Transmembrane</keyword>
<keyword evidence="1" id="KW-0472">Membrane</keyword>
<gene>
    <name evidence="2" type="ORF">L203_103506</name>
</gene>
<evidence type="ECO:0000313" key="2">
    <source>
        <dbReference type="EMBL" id="WVN88301.1"/>
    </source>
</evidence>
<dbReference type="AlphaFoldDB" id="A0AAJ8JTV4"/>
<dbReference type="GeneID" id="91087717"/>
<evidence type="ECO:0000256" key="1">
    <source>
        <dbReference type="SAM" id="Phobius"/>
    </source>
</evidence>
<feature type="transmembrane region" description="Helical" evidence="1">
    <location>
        <begin position="60"/>
        <end position="82"/>
    </location>
</feature>
<proteinExistence type="predicted"/>
<protein>
    <submittedName>
        <fullName evidence="2">Uncharacterized protein</fullName>
    </submittedName>
</protein>
<name>A0AAJ8JTV4_9TREE</name>
<evidence type="ECO:0000313" key="3">
    <source>
        <dbReference type="Proteomes" id="UP000094043"/>
    </source>
</evidence>
<accession>A0AAJ8JTV4</accession>
<dbReference type="RefSeq" id="XP_066069001.1">
    <property type="nucleotide sequence ID" value="XM_066212904.1"/>
</dbReference>
<reference evidence="2" key="2">
    <citation type="journal article" date="2022" name="Elife">
        <title>Obligate sexual reproduction of a homothallic fungus closely related to the Cryptococcus pathogenic species complex.</title>
        <authorList>
            <person name="Passer A.R."/>
            <person name="Clancey S.A."/>
            <person name="Shea T."/>
            <person name="David-Palma M."/>
            <person name="Averette A.F."/>
            <person name="Boekhout T."/>
            <person name="Porcel B.M."/>
            <person name="Nowrousian M."/>
            <person name="Cuomo C.A."/>
            <person name="Sun S."/>
            <person name="Heitman J."/>
            <person name="Coelho M.A."/>
        </authorList>
    </citation>
    <scope>NUCLEOTIDE SEQUENCE</scope>
    <source>
        <strain evidence="2">CBS 7841</strain>
    </source>
</reference>